<evidence type="ECO:0000313" key="2">
    <source>
        <dbReference type="EMBL" id="PWV10892.1"/>
    </source>
</evidence>
<reference evidence="2 3" key="1">
    <citation type="journal article" date="2018" name="Microb. Genom.">
        <title>Expanding an expanded genome: long-read sequencing of Trypanosoma cruzi.</title>
        <authorList>
            <person name="Berna L."/>
            <person name="Rodriguez M."/>
            <person name="Chiribao M.L."/>
            <person name="Parodi-Talice A."/>
            <person name="Pita S."/>
            <person name="Rijo G."/>
            <person name="Alvarez-Valin F."/>
            <person name="Robello C."/>
        </authorList>
    </citation>
    <scope>NUCLEOTIDE SEQUENCE [LARGE SCALE GENOMIC DNA]</scope>
    <source>
        <strain evidence="2 3">TCC</strain>
    </source>
</reference>
<sequence length="196" mass="22265">MHCLWERQVVFVKRWKGPSRDGLAVPFAAVLDKPSGQRWRFIAWPKARNAREDAEVTFALPFHISQYLSAKWDEAAALLDLVASFYRRLFWRICTGEFPLSSGIRGSRGIDSPHTGHESCPEVPRTAARVLAEDTEMVRPQSVVPRVVRAPVWVCGIRTSGLRRSVVQRGHGAAKKWHQRENRRLSPRGVKPSVHP</sequence>
<organism evidence="2 3">
    <name type="scientific">Trypanosoma cruzi</name>
    <dbReference type="NCBI Taxonomy" id="5693"/>
    <lineage>
        <taxon>Eukaryota</taxon>
        <taxon>Discoba</taxon>
        <taxon>Euglenozoa</taxon>
        <taxon>Kinetoplastea</taxon>
        <taxon>Metakinetoplastina</taxon>
        <taxon>Trypanosomatida</taxon>
        <taxon>Trypanosomatidae</taxon>
        <taxon>Trypanosoma</taxon>
        <taxon>Schizotrypanum</taxon>
    </lineage>
</organism>
<evidence type="ECO:0008006" key="4">
    <source>
        <dbReference type="Google" id="ProtNLM"/>
    </source>
</evidence>
<dbReference type="VEuPathDB" id="TriTrypDB:TcCL_NonESM10944"/>
<dbReference type="VEuPathDB" id="TriTrypDB:TcYC6_0017010"/>
<dbReference type="Proteomes" id="UP000246078">
    <property type="component" value="Unassembled WGS sequence"/>
</dbReference>
<gene>
    <name evidence="2" type="ORF">C3747_64g168</name>
</gene>
<dbReference type="VEuPathDB" id="TriTrypDB:C3747_64g168"/>
<dbReference type="EMBL" id="PRFC01000064">
    <property type="protein sequence ID" value="PWV10892.1"/>
    <property type="molecule type" value="Genomic_DNA"/>
</dbReference>
<name>A0A2V2WRQ5_TRYCR</name>
<evidence type="ECO:0000313" key="3">
    <source>
        <dbReference type="Proteomes" id="UP000246078"/>
    </source>
</evidence>
<feature type="region of interest" description="Disordered" evidence="1">
    <location>
        <begin position="166"/>
        <end position="196"/>
    </location>
</feature>
<accession>A0A2V2WRQ5</accession>
<dbReference type="AlphaFoldDB" id="A0A2V2WRQ5"/>
<evidence type="ECO:0000256" key="1">
    <source>
        <dbReference type="SAM" id="MobiDB-lite"/>
    </source>
</evidence>
<protein>
    <recommendedName>
        <fullName evidence="4">Target of rapamycin (TOR) kinase 1</fullName>
    </recommendedName>
</protein>
<dbReference type="VEuPathDB" id="TriTrypDB:TcBrA4_0104000"/>
<dbReference type="VEuPathDB" id="TriTrypDB:TCSYLVIO_011051"/>
<comment type="caution">
    <text evidence="2">The sequence shown here is derived from an EMBL/GenBank/DDBJ whole genome shotgun (WGS) entry which is preliminary data.</text>
</comment>
<proteinExistence type="predicted"/>
<dbReference type="VEuPathDB" id="TriTrypDB:TcG_12084"/>